<sequence length="181" mass="21505">MYQIHEVCERCHLSRKAIRLYEEKGLLHPKRIQGNRMYNKEDVVRLQCISYYRGLGFSLEQIQQLLHGSSEKCLKELLMTHKKQLNQKLEEKQEQLRAVNNVIHAIRQHEEFDITAAVTDEQHDDDCVEGMLIWKWNSIYQIYNFRCSRKTYRHAVISTRLFCAILVIVLVFAWLEKGGIL</sequence>
<evidence type="ECO:0000256" key="2">
    <source>
        <dbReference type="ARBA" id="ARBA00023015"/>
    </source>
</evidence>
<protein>
    <submittedName>
        <fullName evidence="8">MerR family transcriptional regulator</fullName>
    </submittedName>
</protein>
<dbReference type="EMBL" id="JQIF01000014">
    <property type="protein sequence ID" value="KGJ54640.1"/>
    <property type="molecule type" value="Genomic_DNA"/>
</dbReference>
<feature type="transmembrane region" description="Helical" evidence="6">
    <location>
        <begin position="155"/>
        <end position="175"/>
    </location>
</feature>
<keyword evidence="5" id="KW-0175">Coiled coil</keyword>
<dbReference type="InterPro" id="IPR047057">
    <property type="entry name" value="MerR_fam"/>
</dbReference>
<feature type="domain" description="HTH merR-type" evidence="7">
    <location>
        <begin position="1"/>
        <end position="68"/>
    </location>
</feature>
<evidence type="ECO:0000256" key="6">
    <source>
        <dbReference type="SAM" id="Phobius"/>
    </source>
</evidence>
<keyword evidence="6" id="KW-1133">Transmembrane helix</keyword>
<name>A0A099IAD3_CLOIN</name>
<dbReference type="InterPro" id="IPR009061">
    <property type="entry name" value="DNA-bd_dom_put_sf"/>
</dbReference>
<keyword evidence="6" id="KW-0812">Transmembrane</keyword>
<evidence type="ECO:0000259" key="7">
    <source>
        <dbReference type="PROSITE" id="PS50937"/>
    </source>
</evidence>
<dbReference type="GO" id="GO:0003677">
    <property type="term" value="F:DNA binding"/>
    <property type="evidence" value="ECO:0007669"/>
    <property type="project" value="UniProtKB-KW"/>
</dbReference>
<dbReference type="PROSITE" id="PS50937">
    <property type="entry name" value="HTH_MERR_2"/>
    <property type="match status" value="1"/>
</dbReference>
<organism evidence="8 9">
    <name type="scientific">Clostridium innocuum</name>
    <dbReference type="NCBI Taxonomy" id="1522"/>
    <lineage>
        <taxon>Bacteria</taxon>
        <taxon>Bacillati</taxon>
        <taxon>Bacillota</taxon>
        <taxon>Clostridia</taxon>
        <taxon>Eubacteriales</taxon>
        <taxon>Clostridiaceae</taxon>
        <taxon>Clostridium</taxon>
    </lineage>
</organism>
<keyword evidence="1" id="KW-0678">Repressor</keyword>
<dbReference type="SUPFAM" id="SSF46955">
    <property type="entry name" value="Putative DNA-binding domain"/>
    <property type="match status" value="1"/>
</dbReference>
<dbReference type="AlphaFoldDB" id="A0A099IAD3"/>
<keyword evidence="6" id="KW-0472">Membrane</keyword>
<comment type="caution">
    <text evidence="8">The sequence shown here is derived from an EMBL/GenBank/DDBJ whole genome shotgun (WGS) entry which is preliminary data.</text>
</comment>
<dbReference type="PANTHER" id="PTHR30204:SF69">
    <property type="entry name" value="MERR-FAMILY TRANSCRIPTIONAL REGULATOR"/>
    <property type="match status" value="1"/>
</dbReference>
<proteinExistence type="predicted"/>
<evidence type="ECO:0000313" key="9">
    <source>
        <dbReference type="Proteomes" id="UP000030008"/>
    </source>
</evidence>
<evidence type="ECO:0000313" key="8">
    <source>
        <dbReference type="EMBL" id="KGJ54640.1"/>
    </source>
</evidence>
<dbReference type="SMART" id="SM00422">
    <property type="entry name" value="HTH_MERR"/>
    <property type="match status" value="1"/>
</dbReference>
<evidence type="ECO:0000256" key="5">
    <source>
        <dbReference type="SAM" id="Coils"/>
    </source>
</evidence>
<keyword evidence="4" id="KW-0804">Transcription</keyword>
<gene>
    <name evidence="8" type="ORF">CIAN88_03185</name>
</gene>
<evidence type="ECO:0000256" key="4">
    <source>
        <dbReference type="ARBA" id="ARBA00023163"/>
    </source>
</evidence>
<dbReference type="RefSeq" id="WP_044904023.1">
    <property type="nucleotide sequence ID" value="NZ_JQIF01000014.1"/>
</dbReference>
<feature type="coiled-coil region" evidence="5">
    <location>
        <begin position="75"/>
        <end position="109"/>
    </location>
</feature>
<accession>A0A099IAD3</accession>
<dbReference type="InterPro" id="IPR000551">
    <property type="entry name" value="MerR-type_HTH_dom"/>
</dbReference>
<dbReference type="PANTHER" id="PTHR30204">
    <property type="entry name" value="REDOX-CYCLING DRUG-SENSING TRANSCRIPTIONAL ACTIVATOR SOXR"/>
    <property type="match status" value="1"/>
</dbReference>
<dbReference type="CDD" id="cd00592">
    <property type="entry name" value="HTH_MerR-like"/>
    <property type="match status" value="1"/>
</dbReference>
<dbReference type="Gene3D" id="1.10.1660.10">
    <property type="match status" value="1"/>
</dbReference>
<dbReference type="Proteomes" id="UP000030008">
    <property type="component" value="Unassembled WGS sequence"/>
</dbReference>
<dbReference type="Pfam" id="PF13411">
    <property type="entry name" value="MerR_1"/>
    <property type="match status" value="1"/>
</dbReference>
<keyword evidence="2" id="KW-0805">Transcription regulation</keyword>
<dbReference type="GO" id="GO:0003700">
    <property type="term" value="F:DNA-binding transcription factor activity"/>
    <property type="evidence" value="ECO:0007669"/>
    <property type="project" value="InterPro"/>
</dbReference>
<evidence type="ECO:0000256" key="1">
    <source>
        <dbReference type="ARBA" id="ARBA00022491"/>
    </source>
</evidence>
<reference evidence="8 9" key="1">
    <citation type="submission" date="2014-08" db="EMBL/GenBank/DDBJ databases">
        <title>Clostridium innocuum, an unnegligible vancomycin-resistant pathogen causing extra-intestinal infections.</title>
        <authorList>
            <person name="Feng Y."/>
            <person name="Chiu C.-H."/>
        </authorList>
    </citation>
    <scope>NUCLEOTIDE SEQUENCE [LARGE SCALE GENOMIC DNA]</scope>
    <source>
        <strain evidence="8 9">AN88</strain>
    </source>
</reference>
<evidence type="ECO:0000256" key="3">
    <source>
        <dbReference type="ARBA" id="ARBA00023125"/>
    </source>
</evidence>
<keyword evidence="3" id="KW-0238">DNA-binding</keyword>